<evidence type="ECO:0000313" key="4">
    <source>
        <dbReference type="Proteomes" id="UP001390339"/>
    </source>
</evidence>
<organism evidence="3 4">
    <name type="scientific">Apiospora arundinis</name>
    <dbReference type="NCBI Taxonomy" id="335852"/>
    <lineage>
        <taxon>Eukaryota</taxon>
        <taxon>Fungi</taxon>
        <taxon>Dikarya</taxon>
        <taxon>Ascomycota</taxon>
        <taxon>Pezizomycotina</taxon>
        <taxon>Sordariomycetes</taxon>
        <taxon>Xylariomycetidae</taxon>
        <taxon>Amphisphaeriales</taxon>
        <taxon>Apiosporaceae</taxon>
        <taxon>Apiospora</taxon>
    </lineage>
</organism>
<dbReference type="EMBL" id="JAPCWZ010000002">
    <property type="protein sequence ID" value="KAK8877404.1"/>
    <property type="molecule type" value="Genomic_DNA"/>
</dbReference>
<feature type="region of interest" description="Disordered" evidence="1">
    <location>
        <begin position="795"/>
        <end position="840"/>
    </location>
</feature>
<dbReference type="InterPro" id="IPR007685">
    <property type="entry name" value="RelA_SpoT"/>
</dbReference>
<reference evidence="3 4" key="1">
    <citation type="journal article" date="2024" name="IMA Fungus">
        <title>Apiospora arundinis, a panoply of carbohydrate-active enzymes and secondary metabolites.</title>
        <authorList>
            <person name="Sorensen T."/>
            <person name="Petersen C."/>
            <person name="Muurmann A.T."/>
            <person name="Christiansen J.V."/>
            <person name="Brundto M.L."/>
            <person name="Overgaard C.K."/>
            <person name="Boysen A.T."/>
            <person name="Wollenberg R.D."/>
            <person name="Larsen T.O."/>
            <person name="Sorensen J.L."/>
            <person name="Nielsen K.L."/>
            <person name="Sondergaard T.E."/>
        </authorList>
    </citation>
    <scope>NUCLEOTIDE SEQUENCE [LARGE SCALE GENOMIC DNA]</scope>
    <source>
        <strain evidence="3 4">AAU 773</strain>
    </source>
</reference>
<evidence type="ECO:0000259" key="2">
    <source>
        <dbReference type="SMART" id="SM00954"/>
    </source>
</evidence>
<dbReference type="Gene3D" id="3.30.460.10">
    <property type="entry name" value="Beta Polymerase, domain 2"/>
    <property type="match status" value="1"/>
</dbReference>
<dbReference type="PANTHER" id="PTHR41773:SF1">
    <property type="entry name" value="RELA_SPOT DOMAIN-CONTAINING PROTEIN"/>
    <property type="match status" value="1"/>
</dbReference>
<gene>
    <name evidence="3" type="ORF">PGQ11_002350</name>
</gene>
<feature type="compositionally biased region" description="Polar residues" evidence="1">
    <location>
        <begin position="830"/>
        <end position="840"/>
    </location>
</feature>
<dbReference type="CDD" id="cd05399">
    <property type="entry name" value="NT_Rel-Spo_like"/>
    <property type="match status" value="1"/>
</dbReference>
<evidence type="ECO:0000313" key="3">
    <source>
        <dbReference type="EMBL" id="KAK8877404.1"/>
    </source>
</evidence>
<keyword evidence="4" id="KW-1185">Reference proteome</keyword>
<feature type="domain" description="RelA/SpoT" evidence="2">
    <location>
        <begin position="112"/>
        <end position="247"/>
    </location>
</feature>
<dbReference type="InterPro" id="IPR043519">
    <property type="entry name" value="NT_sf"/>
</dbReference>
<evidence type="ECO:0000256" key="1">
    <source>
        <dbReference type="SAM" id="MobiDB-lite"/>
    </source>
</evidence>
<accession>A0ABR2JI01</accession>
<feature type="compositionally biased region" description="Basic and acidic residues" evidence="1">
    <location>
        <begin position="795"/>
        <end position="805"/>
    </location>
</feature>
<dbReference type="SUPFAM" id="SSF81301">
    <property type="entry name" value="Nucleotidyltransferase"/>
    <property type="match status" value="1"/>
</dbReference>
<dbReference type="Pfam" id="PF04607">
    <property type="entry name" value="RelA_SpoT"/>
    <property type="match status" value="1"/>
</dbReference>
<dbReference type="Proteomes" id="UP001390339">
    <property type="component" value="Unassembled WGS sequence"/>
</dbReference>
<dbReference type="SMART" id="SM00954">
    <property type="entry name" value="RelA_SpoT"/>
    <property type="match status" value="1"/>
</dbReference>
<sequence length="840" mass="95006">MSDSSELFSTLLKEFEKTYNNEKTLVGHHVAKLLRILEDDTIGLDARQILHIPITSRIKSLSSAVGSLKRRLKDRCYHAELKAHLERHDRSWSEYWTKWGQEYRIDEIGPFRNLKEMYKTLHDIGGIRICVYFPGDVEKVVAFLKGRSDIEVKRVMLRGQEDAAPDIRELEQYLAYKDNDASQLKKWRERIKRPPNYRATHVIVKLKGSSNEPQDNPIVVEIQIATVVMHAWSQIEHDIVYKPNSETPKEEQLVLEGILDTFNSVAKSGESALAQMENYRHFMAERRSANDLNPADNAFEFGVFLFNTCKAKSLSPFEDPSSGTSNWSYLDQLFKVLRATNEHNMRKLQELLESFINRNKQNAQSIGCDLPLHLLREIYDRDIDDVEAAKRVNPPMSEQESDRASAIKAVNCFNIASYLGIEEAFIAAIDESLPPEDERPSLIDMLDFVHPHHPRLNHLKWKQITNFCNAILDGKRLKQSASEKHGLSIAVLELPILLSEIGYSVLQVEPNASQAEGSFIFPGSLSKFLPDDNGTHLIPQLLQISRAIHGVRMLLDWSHGKSLDNAEDTVERRADYEVIPRSHPLEGHVSINVNQSEYDLGDSLASKWSMIWSMLGGTANTAPGSEGTQSPYQKAFSLLIPWAAEGLHDTTLKDSLNTILQSLKYEYEFGTSGHRSSHFGYFKPGEPIPEDESPPWAYVEGRRRQLQEAKLVRTNPQTQSPQPDIVVDESVNDGFQQLVKAVKRMEPGCQLKHMSKSYGKDGSPVNEFCLTIGKDKFCLLLSQKKFTLKLSKDGAVESNGKRALDENVENFASQHSGRPNEGASKRRKLSNGTSSAGRSE</sequence>
<comment type="caution">
    <text evidence="3">The sequence shown here is derived from an EMBL/GenBank/DDBJ whole genome shotgun (WGS) entry which is preliminary data.</text>
</comment>
<proteinExistence type="predicted"/>
<dbReference type="PANTHER" id="PTHR41773">
    <property type="entry name" value="GTP PYROPHOSPHATASE-RELATED"/>
    <property type="match status" value="1"/>
</dbReference>
<name>A0ABR2JI01_9PEZI</name>
<protein>
    <submittedName>
        <fullName evidence="3">RelA/SpoT domain-containing protein</fullName>
    </submittedName>
</protein>